<dbReference type="GO" id="GO:0008270">
    <property type="term" value="F:zinc ion binding"/>
    <property type="evidence" value="ECO:0007669"/>
    <property type="project" value="UniProtKB-KW"/>
</dbReference>
<feature type="region of interest" description="Disordered" evidence="3">
    <location>
        <begin position="1"/>
        <end position="34"/>
    </location>
</feature>
<dbReference type="Gene3D" id="2.120.10.30">
    <property type="entry name" value="TolB, C-terminal domain"/>
    <property type="match status" value="2"/>
</dbReference>
<dbReference type="Proteomes" id="UP000663828">
    <property type="component" value="Unassembled WGS sequence"/>
</dbReference>
<dbReference type="AlphaFoldDB" id="A0A813R9K5"/>
<feature type="compositionally biased region" description="Basic and acidic residues" evidence="3">
    <location>
        <begin position="531"/>
        <end position="548"/>
    </location>
</feature>
<comment type="caution">
    <text evidence="4">The sequence shown here is derived from an EMBL/GenBank/DDBJ whole genome shotgun (WGS) entry which is preliminary data.</text>
</comment>
<accession>A0A813R9K5</accession>
<feature type="region of interest" description="Disordered" evidence="3">
    <location>
        <begin position="531"/>
        <end position="556"/>
    </location>
</feature>
<evidence type="ECO:0000256" key="3">
    <source>
        <dbReference type="SAM" id="MobiDB-lite"/>
    </source>
</evidence>
<keyword evidence="1" id="KW-0677">Repeat</keyword>
<name>A0A813R9K5_ADIRI</name>
<feature type="compositionally biased region" description="Basic and acidic residues" evidence="3">
    <location>
        <begin position="1"/>
        <end position="12"/>
    </location>
</feature>
<protein>
    <submittedName>
        <fullName evidence="4">Uncharacterized protein</fullName>
    </submittedName>
</protein>
<feature type="region of interest" description="Disordered" evidence="3">
    <location>
        <begin position="46"/>
        <end position="111"/>
    </location>
</feature>
<evidence type="ECO:0000256" key="1">
    <source>
        <dbReference type="ARBA" id="ARBA00022737"/>
    </source>
</evidence>
<reference evidence="4" key="1">
    <citation type="submission" date="2021-02" db="EMBL/GenBank/DDBJ databases">
        <authorList>
            <person name="Nowell W R."/>
        </authorList>
    </citation>
    <scope>NUCLEOTIDE SEQUENCE</scope>
</reference>
<organism evidence="4 5">
    <name type="scientific">Adineta ricciae</name>
    <name type="common">Rotifer</name>
    <dbReference type="NCBI Taxonomy" id="249248"/>
    <lineage>
        <taxon>Eukaryota</taxon>
        <taxon>Metazoa</taxon>
        <taxon>Spiralia</taxon>
        <taxon>Gnathifera</taxon>
        <taxon>Rotifera</taxon>
        <taxon>Eurotatoria</taxon>
        <taxon>Bdelloidea</taxon>
        <taxon>Adinetida</taxon>
        <taxon>Adinetidae</taxon>
        <taxon>Adineta</taxon>
    </lineage>
</organism>
<evidence type="ECO:0000256" key="2">
    <source>
        <dbReference type="PROSITE-ProRule" id="PRU00504"/>
    </source>
</evidence>
<dbReference type="PANTHER" id="PTHR24104:SF25">
    <property type="entry name" value="PROTEIN LIN-41"/>
    <property type="match status" value="1"/>
</dbReference>
<feature type="repeat" description="NHL" evidence="2">
    <location>
        <begin position="338"/>
        <end position="382"/>
    </location>
</feature>
<evidence type="ECO:0000313" key="5">
    <source>
        <dbReference type="Proteomes" id="UP000663828"/>
    </source>
</evidence>
<dbReference type="PANTHER" id="PTHR24104">
    <property type="entry name" value="E3 UBIQUITIN-PROTEIN LIGASE NHLRC1-RELATED"/>
    <property type="match status" value="1"/>
</dbReference>
<dbReference type="InterPro" id="IPR050952">
    <property type="entry name" value="TRIM-NHL_E3_ligases"/>
</dbReference>
<sequence length="556" mass="61858">MADEFDPLKQDSTKPATENLYSTVQKNTPNKDDLLRPQHEIVMKLEQVATDKPAEESPPSPIYHKLDFTSNAAKAPVRTATSQEDTPNSSSSPSAATQKPSPYIPPPMAKVNEDIDTSYWENSQYYDEHGYETGPPPAYYPEEYYEEESGSKRRIISATIDRIVQRFPTLGLFYKPSHNSESYATEYAGQEYAEEVCDDQAPQLVDGNTLERELTADELALGGRYSNKARTQIIELQKKDQTQPVDVSIHHDTYTIYSCDVGRSVIEIFDMYGKLQHVIDDQTMIKFQPTAIAVAFDGTVIVGSHFNHRFHMYSPIDPTEDESNHANAMAQSSYHYQQFKLGGPGSNLHEFQHPAGLSIDYNDGYLYICDRGNYRIQVLRPEGVCERVMELYLQDEEEEISHIAPNQIAHQQIGENVVCLIGSGDAICFIPKYSDGQVYVEPLYIVDNNGVGLKGASGIAIDCDDRIFISDTGHSRIVICTPEGGYITHFGSEGSGPGELKRPCGLDITADGTVVVADGGNGRLQLFGSVRERTVEETKPTEEKKTSTEKSTNPFA</sequence>
<feature type="compositionally biased region" description="Polar residues" evidence="3">
    <location>
        <begin position="13"/>
        <end position="28"/>
    </location>
</feature>
<dbReference type="EMBL" id="CAJNOR010000061">
    <property type="protein sequence ID" value="CAF0779441.1"/>
    <property type="molecule type" value="Genomic_DNA"/>
</dbReference>
<dbReference type="InterPro" id="IPR001258">
    <property type="entry name" value="NHL_repeat"/>
</dbReference>
<evidence type="ECO:0000313" key="4">
    <source>
        <dbReference type="EMBL" id="CAF0779441.1"/>
    </source>
</evidence>
<feature type="repeat" description="NHL" evidence="2">
    <location>
        <begin position="490"/>
        <end position="530"/>
    </location>
</feature>
<dbReference type="Pfam" id="PF01436">
    <property type="entry name" value="NHL"/>
    <property type="match status" value="2"/>
</dbReference>
<proteinExistence type="predicted"/>
<dbReference type="SUPFAM" id="SSF101898">
    <property type="entry name" value="NHL repeat"/>
    <property type="match status" value="1"/>
</dbReference>
<dbReference type="PROSITE" id="PS51125">
    <property type="entry name" value="NHL"/>
    <property type="match status" value="2"/>
</dbReference>
<dbReference type="CDD" id="cd05819">
    <property type="entry name" value="NHL"/>
    <property type="match status" value="1"/>
</dbReference>
<gene>
    <name evidence="4" type="ORF">XAT740_LOCUS1886</name>
</gene>
<keyword evidence="5" id="KW-1185">Reference proteome</keyword>
<feature type="compositionally biased region" description="Low complexity" evidence="3">
    <location>
        <begin position="82"/>
        <end position="101"/>
    </location>
</feature>
<dbReference type="InterPro" id="IPR011042">
    <property type="entry name" value="6-blade_b-propeller_TolB-like"/>
</dbReference>